<proteinExistence type="predicted"/>
<dbReference type="EMBL" id="RXLQ01000004">
    <property type="protein sequence ID" value="RSZ59290.1"/>
    <property type="molecule type" value="Genomic_DNA"/>
</dbReference>
<dbReference type="AlphaFoldDB" id="A0A430HP29"/>
<accession>A0A430HP29</accession>
<sequence>MTALSIRKTHYRSGTPKASNEESCGHELDFLVQRTIPDEGKYYPATPAWEFGDTVFRNIMFFRHILKRSLCS</sequence>
<reference evidence="2 3" key="1">
    <citation type="submission" date="2018-12" db="EMBL/GenBank/DDBJ databases">
        <authorList>
            <person name="Yang E."/>
        </authorList>
    </citation>
    <scope>NUCLEOTIDE SEQUENCE [LARGE SCALE GENOMIC DNA]</scope>
    <source>
        <strain evidence="2 3">SOD</strain>
    </source>
</reference>
<gene>
    <name evidence="2" type="ORF">EJB06_08905</name>
</gene>
<dbReference type="Proteomes" id="UP000278085">
    <property type="component" value="Unassembled WGS sequence"/>
</dbReference>
<organism evidence="2 3">
    <name type="scientific">Massilia atriviolacea</name>
    <dbReference type="NCBI Taxonomy" id="2495579"/>
    <lineage>
        <taxon>Bacteria</taxon>
        <taxon>Pseudomonadati</taxon>
        <taxon>Pseudomonadota</taxon>
        <taxon>Betaproteobacteria</taxon>
        <taxon>Burkholderiales</taxon>
        <taxon>Oxalobacteraceae</taxon>
        <taxon>Telluria group</taxon>
        <taxon>Massilia</taxon>
    </lineage>
</organism>
<evidence type="ECO:0000256" key="1">
    <source>
        <dbReference type="SAM" id="MobiDB-lite"/>
    </source>
</evidence>
<protein>
    <submittedName>
        <fullName evidence="2">Uncharacterized protein</fullName>
    </submittedName>
</protein>
<comment type="caution">
    <text evidence="2">The sequence shown here is derived from an EMBL/GenBank/DDBJ whole genome shotgun (WGS) entry which is preliminary data.</text>
</comment>
<dbReference type="RefSeq" id="WP_126073661.1">
    <property type="nucleotide sequence ID" value="NZ_CP051166.1"/>
</dbReference>
<name>A0A430HP29_9BURK</name>
<keyword evidence="3" id="KW-1185">Reference proteome</keyword>
<evidence type="ECO:0000313" key="2">
    <source>
        <dbReference type="EMBL" id="RSZ59290.1"/>
    </source>
</evidence>
<feature type="region of interest" description="Disordered" evidence="1">
    <location>
        <begin position="1"/>
        <end position="22"/>
    </location>
</feature>
<evidence type="ECO:0000313" key="3">
    <source>
        <dbReference type="Proteomes" id="UP000278085"/>
    </source>
</evidence>